<comment type="similarity">
    <text evidence="4">Belongs to the poly(A) polymerase family.</text>
</comment>
<sequence>MSGINPLVQDMSNIDPRAEPGYILSQEYPQEQDYQESSYIKQMIDKYFYHPEKEKLKEQIIMKIQEIVNQWMVNININERKIPEQVAHMQLARVLPFGSYFLGVSSVDGDVDLVCIAPNFVDRFKHFNGQLYDMISNMDGVEYHNNVIDAKVPIMQFEIQGVPIDISFAQLDVETLPDDIDKQIPDTHLTMMDERDKLSINGYRCNQAIIRYVTEHSEDKQQSKQRFQESLKVIKIWARNNGIYENRLGYLGGISWALLLAKICQMFPNLEVNGIIEQFFLQYSSWKWPTMEVLLGPFSQPEERQKNQKFEMSIYTPAYPEYNSTERVKKINLEIIDYKIKEANRIIQEEIKTGQAPWDRLIQEEDFLNKYTKFIEIDLIRIERDETMREFKTQQDKLSVKLLTLFEFFSQKKPQELEIRPWPFFYKKKDQKYPQCSAFLIGIKAKSHIQEEYSFKNCIQEFAMQQRKSLDALTNCMIRVFQATKQDLNDIAFTEEDEQQFQNQNDFQENEDYQNLNQKRQNDNIHDYEKQQPYKKLKTYQDNDESQNDQQNQNNENEDYNNQEQEYDQGQQDYQENNGDANDQENNDNMDDFL</sequence>
<dbReference type="GO" id="GO:1990817">
    <property type="term" value="F:poly(A) RNA polymerase activity"/>
    <property type="evidence" value="ECO:0007669"/>
    <property type="project" value="UniProtKB-EC"/>
</dbReference>
<keyword evidence="17" id="KW-1185">Reference proteome</keyword>
<dbReference type="Pfam" id="PF04928">
    <property type="entry name" value="PAP_central"/>
    <property type="match status" value="1"/>
</dbReference>
<dbReference type="SUPFAM" id="SSF81301">
    <property type="entry name" value="Nucleotidyltransferase"/>
    <property type="match status" value="1"/>
</dbReference>
<accession>I7MGE4</accession>
<keyword evidence="12" id="KW-0539">Nucleus</keyword>
<dbReference type="AlphaFoldDB" id="I7MGE4"/>
<name>I7MGE4_TETTS</name>
<dbReference type="EC" id="2.7.7.19" evidence="5"/>
<dbReference type="Pfam" id="PF20750">
    <property type="entry name" value="PAP_NTPase"/>
    <property type="match status" value="1"/>
</dbReference>
<dbReference type="InterPro" id="IPR048840">
    <property type="entry name" value="PolA_pol_NTPase"/>
</dbReference>
<dbReference type="STRING" id="312017.I7MGE4"/>
<dbReference type="GO" id="GO:0005634">
    <property type="term" value="C:nucleus"/>
    <property type="evidence" value="ECO:0007669"/>
    <property type="project" value="UniProtKB-SubCell"/>
</dbReference>
<dbReference type="InterPro" id="IPR007012">
    <property type="entry name" value="PolA_pol_cen_dom"/>
</dbReference>
<dbReference type="GeneID" id="7826047"/>
<keyword evidence="6" id="KW-0507">mRNA processing</keyword>
<proteinExistence type="inferred from homology"/>
<evidence type="ECO:0000256" key="5">
    <source>
        <dbReference type="ARBA" id="ARBA00012388"/>
    </source>
</evidence>
<dbReference type="Proteomes" id="UP000009168">
    <property type="component" value="Unassembled WGS sequence"/>
</dbReference>
<gene>
    <name evidence="16" type="ORF">TTHERM_00149900</name>
</gene>
<evidence type="ECO:0000256" key="9">
    <source>
        <dbReference type="ARBA" id="ARBA00022741"/>
    </source>
</evidence>
<feature type="compositionally biased region" description="Acidic residues" evidence="13">
    <location>
        <begin position="582"/>
        <end position="594"/>
    </location>
</feature>
<evidence type="ECO:0000256" key="2">
    <source>
        <dbReference type="ARBA" id="ARBA00001946"/>
    </source>
</evidence>
<evidence type="ECO:0000259" key="14">
    <source>
        <dbReference type="Pfam" id="PF04928"/>
    </source>
</evidence>
<evidence type="ECO:0000256" key="7">
    <source>
        <dbReference type="ARBA" id="ARBA00022679"/>
    </source>
</evidence>
<evidence type="ECO:0000256" key="3">
    <source>
        <dbReference type="ARBA" id="ARBA00004123"/>
    </source>
</evidence>
<evidence type="ECO:0000256" key="8">
    <source>
        <dbReference type="ARBA" id="ARBA00022723"/>
    </source>
</evidence>
<evidence type="ECO:0000256" key="12">
    <source>
        <dbReference type="ARBA" id="ARBA00023242"/>
    </source>
</evidence>
<keyword evidence="7" id="KW-0808">Transferase</keyword>
<dbReference type="GO" id="GO:0006397">
    <property type="term" value="P:mRNA processing"/>
    <property type="evidence" value="ECO:0007669"/>
    <property type="project" value="UniProtKB-KW"/>
</dbReference>
<feature type="compositionally biased region" description="Acidic residues" evidence="13">
    <location>
        <begin position="556"/>
        <end position="567"/>
    </location>
</feature>
<feature type="compositionally biased region" description="Low complexity" evidence="13">
    <location>
        <begin position="568"/>
        <end position="580"/>
    </location>
</feature>
<evidence type="ECO:0000256" key="6">
    <source>
        <dbReference type="ARBA" id="ARBA00022664"/>
    </source>
</evidence>
<evidence type="ECO:0000313" key="16">
    <source>
        <dbReference type="EMBL" id="EAS01379.2"/>
    </source>
</evidence>
<dbReference type="PANTHER" id="PTHR10682:SF10">
    <property type="entry name" value="POLYNUCLEOTIDE ADENYLYLTRANSFERASE"/>
    <property type="match status" value="1"/>
</dbReference>
<comment type="cofactor">
    <cofactor evidence="1">
        <name>Mn(2+)</name>
        <dbReference type="ChEBI" id="CHEBI:29035"/>
    </cofactor>
</comment>
<evidence type="ECO:0000256" key="4">
    <source>
        <dbReference type="ARBA" id="ARBA00010912"/>
    </source>
</evidence>
<keyword evidence="8" id="KW-0479">Metal-binding</keyword>
<evidence type="ECO:0000256" key="1">
    <source>
        <dbReference type="ARBA" id="ARBA00001936"/>
    </source>
</evidence>
<keyword evidence="10" id="KW-0067">ATP-binding</keyword>
<feature type="region of interest" description="Disordered" evidence="13">
    <location>
        <begin position="539"/>
        <end position="594"/>
    </location>
</feature>
<evidence type="ECO:0000256" key="11">
    <source>
        <dbReference type="ARBA" id="ARBA00022842"/>
    </source>
</evidence>
<reference evidence="17" key="1">
    <citation type="journal article" date="2006" name="PLoS Biol.">
        <title>Macronuclear genome sequence of the ciliate Tetrahymena thermophila, a model eukaryote.</title>
        <authorList>
            <person name="Eisen J.A."/>
            <person name="Coyne R.S."/>
            <person name="Wu M."/>
            <person name="Wu D."/>
            <person name="Thiagarajan M."/>
            <person name="Wortman J.R."/>
            <person name="Badger J.H."/>
            <person name="Ren Q."/>
            <person name="Amedeo P."/>
            <person name="Jones K.M."/>
            <person name="Tallon L.J."/>
            <person name="Delcher A.L."/>
            <person name="Salzberg S.L."/>
            <person name="Silva J.C."/>
            <person name="Haas B.J."/>
            <person name="Majoros W.H."/>
            <person name="Farzad M."/>
            <person name="Carlton J.M."/>
            <person name="Smith R.K. Jr."/>
            <person name="Garg J."/>
            <person name="Pearlman R.E."/>
            <person name="Karrer K.M."/>
            <person name="Sun L."/>
            <person name="Manning G."/>
            <person name="Elde N.C."/>
            <person name="Turkewitz A.P."/>
            <person name="Asai D.J."/>
            <person name="Wilkes D.E."/>
            <person name="Wang Y."/>
            <person name="Cai H."/>
            <person name="Collins K."/>
            <person name="Stewart B.A."/>
            <person name="Lee S.R."/>
            <person name="Wilamowska K."/>
            <person name="Weinberg Z."/>
            <person name="Ruzzo W.L."/>
            <person name="Wloga D."/>
            <person name="Gaertig J."/>
            <person name="Frankel J."/>
            <person name="Tsao C.-C."/>
            <person name="Gorovsky M.A."/>
            <person name="Keeling P.J."/>
            <person name="Waller R.F."/>
            <person name="Patron N.J."/>
            <person name="Cherry J.M."/>
            <person name="Stover N.A."/>
            <person name="Krieger C.J."/>
            <person name="del Toro C."/>
            <person name="Ryder H.F."/>
            <person name="Williamson S.C."/>
            <person name="Barbeau R.A."/>
            <person name="Hamilton E.P."/>
            <person name="Orias E."/>
        </authorList>
    </citation>
    <scope>NUCLEOTIDE SEQUENCE [LARGE SCALE GENOMIC DNA]</scope>
    <source>
        <strain evidence="17">SB210</strain>
    </source>
</reference>
<keyword evidence="9" id="KW-0547">Nucleotide-binding</keyword>
<dbReference type="GO" id="GO:0005524">
    <property type="term" value="F:ATP binding"/>
    <property type="evidence" value="ECO:0007669"/>
    <property type="project" value="UniProtKB-KW"/>
</dbReference>
<feature type="domain" description="Poly(A) polymerase central" evidence="14">
    <location>
        <begin position="227"/>
        <end position="363"/>
    </location>
</feature>
<dbReference type="RefSeq" id="XP_001021625.2">
    <property type="nucleotide sequence ID" value="XM_001021625.2"/>
</dbReference>
<dbReference type="SUPFAM" id="SSF81631">
    <property type="entry name" value="PAP/OAS1 substrate-binding domain"/>
    <property type="match status" value="1"/>
</dbReference>
<comment type="cofactor">
    <cofactor evidence="2">
        <name>Mg(2+)</name>
        <dbReference type="ChEBI" id="CHEBI:18420"/>
    </cofactor>
</comment>
<comment type="subcellular location">
    <subcellularLocation>
        <location evidence="3">Nucleus</location>
    </subcellularLocation>
</comment>
<dbReference type="OrthoDB" id="412748at2759"/>
<dbReference type="InParanoid" id="I7MGE4"/>
<evidence type="ECO:0000259" key="15">
    <source>
        <dbReference type="Pfam" id="PF20750"/>
    </source>
</evidence>
<dbReference type="PANTHER" id="PTHR10682">
    <property type="entry name" value="POLY A POLYMERASE"/>
    <property type="match status" value="1"/>
</dbReference>
<dbReference type="Gene3D" id="3.30.460.10">
    <property type="entry name" value="Beta Polymerase, domain 2"/>
    <property type="match status" value="1"/>
</dbReference>
<evidence type="ECO:0000313" key="17">
    <source>
        <dbReference type="Proteomes" id="UP000009168"/>
    </source>
</evidence>
<dbReference type="InterPro" id="IPR043519">
    <property type="entry name" value="NT_sf"/>
</dbReference>
<feature type="domain" description="Poly(A) polymerase nucleotidyltransferase" evidence="15">
    <location>
        <begin position="24"/>
        <end position="213"/>
    </location>
</feature>
<evidence type="ECO:0000256" key="13">
    <source>
        <dbReference type="SAM" id="MobiDB-lite"/>
    </source>
</evidence>
<keyword evidence="11" id="KW-0460">Magnesium</keyword>
<dbReference type="eggNOG" id="KOG2245">
    <property type="taxonomic scope" value="Eukaryota"/>
</dbReference>
<protein>
    <recommendedName>
        <fullName evidence="5">polynucleotide adenylyltransferase</fullName>
        <ecNumber evidence="5">2.7.7.19</ecNumber>
    </recommendedName>
</protein>
<dbReference type="Gene3D" id="1.10.1410.10">
    <property type="match status" value="1"/>
</dbReference>
<dbReference type="EMBL" id="GG662603">
    <property type="protein sequence ID" value="EAS01379.2"/>
    <property type="molecule type" value="Genomic_DNA"/>
</dbReference>
<dbReference type="CDD" id="cd05402">
    <property type="entry name" value="NT_PAP_TUTase"/>
    <property type="match status" value="1"/>
</dbReference>
<organism evidence="16 17">
    <name type="scientific">Tetrahymena thermophila (strain SB210)</name>
    <dbReference type="NCBI Taxonomy" id="312017"/>
    <lineage>
        <taxon>Eukaryota</taxon>
        <taxon>Sar</taxon>
        <taxon>Alveolata</taxon>
        <taxon>Ciliophora</taxon>
        <taxon>Intramacronucleata</taxon>
        <taxon>Oligohymenophorea</taxon>
        <taxon>Hymenostomatida</taxon>
        <taxon>Tetrahymenina</taxon>
        <taxon>Tetrahymenidae</taxon>
        <taxon>Tetrahymena</taxon>
    </lineage>
</organism>
<dbReference type="GO" id="GO:0046872">
    <property type="term" value="F:metal ion binding"/>
    <property type="evidence" value="ECO:0007669"/>
    <property type="project" value="UniProtKB-KW"/>
</dbReference>
<dbReference type="KEGG" id="tet:TTHERM_00149900"/>
<evidence type="ECO:0000256" key="10">
    <source>
        <dbReference type="ARBA" id="ARBA00022840"/>
    </source>
</evidence>